<dbReference type="SUPFAM" id="SSF52540">
    <property type="entry name" value="P-loop containing nucleoside triphosphate hydrolases"/>
    <property type="match status" value="1"/>
</dbReference>
<comment type="similarity">
    <text evidence="1">Belongs to the ABC transporter superfamily.</text>
</comment>
<dbReference type="GO" id="GO:0005524">
    <property type="term" value="F:ATP binding"/>
    <property type="evidence" value="ECO:0007669"/>
    <property type="project" value="UniProtKB-KW"/>
</dbReference>
<dbReference type="SMART" id="SM00382">
    <property type="entry name" value="AAA"/>
    <property type="match status" value="1"/>
</dbReference>
<reference evidence="7 8" key="1">
    <citation type="submission" date="2018-07" db="EMBL/GenBank/DDBJ databases">
        <title>Venubactetium sediminum gen. nov., sp. nov., isolated from a marine solar saltern.</title>
        <authorList>
            <person name="Wang S."/>
        </authorList>
    </citation>
    <scope>NUCLEOTIDE SEQUENCE [LARGE SCALE GENOMIC DNA]</scope>
    <source>
        <strain evidence="7 8">WD2A32</strain>
    </source>
</reference>
<dbReference type="InterPro" id="IPR050166">
    <property type="entry name" value="ABC_transporter_ATP-bind"/>
</dbReference>
<dbReference type="Pfam" id="PF00005">
    <property type="entry name" value="ABC_tran"/>
    <property type="match status" value="1"/>
</dbReference>
<dbReference type="AlphaFoldDB" id="A0A369TGD6"/>
<evidence type="ECO:0000256" key="4">
    <source>
        <dbReference type="ARBA" id="ARBA00022840"/>
    </source>
</evidence>
<dbReference type="Proteomes" id="UP000253941">
    <property type="component" value="Unassembled WGS sequence"/>
</dbReference>
<keyword evidence="4 7" id="KW-0067">ATP-binding</keyword>
<dbReference type="InterPro" id="IPR027417">
    <property type="entry name" value="P-loop_NTPase"/>
</dbReference>
<keyword evidence="2" id="KW-0813">Transport</keyword>
<evidence type="ECO:0000256" key="1">
    <source>
        <dbReference type="ARBA" id="ARBA00005417"/>
    </source>
</evidence>
<accession>A0A369TGD6</accession>
<evidence type="ECO:0000313" key="8">
    <source>
        <dbReference type="Proteomes" id="UP000253941"/>
    </source>
</evidence>
<dbReference type="PANTHER" id="PTHR42788">
    <property type="entry name" value="TAURINE IMPORT ATP-BINDING PROTEIN-RELATED"/>
    <property type="match status" value="1"/>
</dbReference>
<protein>
    <submittedName>
        <fullName evidence="7">ABC transporter ATP-binding protein</fullName>
    </submittedName>
</protein>
<evidence type="ECO:0000313" key="7">
    <source>
        <dbReference type="EMBL" id="RDD61976.1"/>
    </source>
</evidence>
<keyword evidence="8" id="KW-1185">Reference proteome</keyword>
<organism evidence="7 8">
    <name type="scientific">Ferruginivarius sediminum</name>
    <dbReference type="NCBI Taxonomy" id="2661937"/>
    <lineage>
        <taxon>Bacteria</taxon>
        <taxon>Pseudomonadati</taxon>
        <taxon>Pseudomonadota</taxon>
        <taxon>Alphaproteobacteria</taxon>
        <taxon>Rhodospirillales</taxon>
        <taxon>Rhodospirillaceae</taxon>
        <taxon>Ferruginivarius</taxon>
    </lineage>
</organism>
<dbReference type="EMBL" id="QPMH01000008">
    <property type="protein sequence ID" value="RDD61976.1"/>
    <property type="molecule type" value="Genomic_DNA"/>
</dbReference>
<dbReference type="InterPro" id="IPR003439">
    <property type="entry name" value="ABC_transporter-like_ATP-bd"/>
</dbReference>
<keyword evidence="3" id="KW-0547">Nucleotide-binding</keyword>
<name>A0A369TGD6_9PROT</name>
<dbReference type="Gene3D" id="3.40.50.300">
    <property type="entry name" value="P-loop containing nucleotide triphosphate hydrolases"/>
    <property type="match status" value="1"/>
</dbReference>
<sequence>MVDQAFRAAADERPSVPASEKDANMNDILAVRTSESPQRAASPGEANETLLSVRDATIQFPAPKGRKGAVVTAVKNVSIDIRRAEKFVILGPSGCGKSTLLTAMGGFIPLSGGAIELEGRPVRKPSMQTVMVFQDFFQLLPWKTVRANVEFALRQRWPRMPRGERRERAEHFVDLVGLSPQLNQYPHTLSGGQKQRCAIARAFSVSPEVLLMDEPFGALDAINRERMQGELNRIWEEGRPTIVFVTHDVTEAVHLGHRIMVMTEGPGQIRRLLDNPHVGMLPYDTQGQESVAELREMLIPAG</sequence>
<dbReference type="GO" id="GO:0016887">
    <property type="term" value="F:ATP hydrolysis activity"/>
    <property type="evidence" value="ECO:0007669"/>
    <property type="project" value="InterPro"/>
</dbReference>
<feature type="region of interest" description="Disordered" evidence="5">
    <location>
        <begin position="1"/>
        <end position="25"/>
    </location>
</feature>
<feature type="domain" description="ABC transporter" evidence="6">
    <location>
        <begin position="53"/>
        <end position="289"/>
    </location>
</feature>
<evidence type="ECO:0000256" key="3">
    <source>
        <dbReference type="ARBA" id="ARBA00022741"/>
    </source>
</evidence>
<evidence type="ECO:0000256" key="5">
    <source>
        <dbReference type="SAM" id="MobiDB-lite"/>
    </source>
</evidence>
<gene>
    <name evidence="7" type="ORF">DRB17_10870</name>
</gene>
<evidence type="ECO:0000256" key="2">
    <source>
        <dbReference type="ARBA" id="ARBA00022448"/>
    </source>
</evidence>
<dbReference type="PROSITE" id="PS50893">
    <property type="entry name" value="ABC_TRANSPORTER_2"/>
    <property type="match status" value="1"/>
</dbReference>
<dbReference type="InterPro" id="IPR003593">
    <property type="entry name" value="AAA+_ATPase"/>
</dbReference>
<comment type="caution">
    <text evidence="7">The sequence shown here is derived from an EMBL/GenBank/DDBJ whole genome shotgun (WGS) entry which is preliminary data.</text>
</comment>
<dbReference type="PANTHER" id="PTHR42788:SF10">
    <property type="entry name" value="ABC TRANSPORTER ATP-BINDING PROTEIN"/>
    <property type="match status" value="1"/>
</dbReference>
<feature type="compositionally biased region" description="Basic and acidic residues" evidence="5">
    <location>
        <begin position="9"/>
        <end position="24"/>
    </location>
</feature>
<dbReference type="CDD" id="cd03293">
    <property type="entry name" value="ABC_NrtD_SsuB_transporters"/>
    <property type="match status" value="1"/>
</dbReference>
<evidence type="ECO:0000259" key="6">
    <source>
        <dbReference type="PROSITE" id="PS50893"/>
    </source>
</evidence>
<proteinExistence type="inferred from homology"/>